<evidence type="ECO:0000313" key="1">
    <source>
        <dbReference type="EMBL" id="SFS83649.1"/>
    </source>
</evidence>
<organism evidence="1 2">
    <name type="scientific">Zhouia amylolytica</name>
    <dbReference type="NCBI Taxonomy" id="376730"/>
    <lineage>
        <taxon>Bacteria</taxon>
        <taxon>Pseudomonadati</taxon>
        <taxon>Bacteroidota</taxon>
        <taxon>Flavobacteriia</taxon>
        <taxon>Flavobacteriales</taxon>
        <taxon>Flavobacteriaceae</taxon>
        <taxon>Zhouia</taxon>
    </lineage>
</organism>
<name>A0A1I6T302_9FLAO</name>
<evidence type="ECO:0000313" key="2">
    <source>
        <dbReference type="Proteomes" id="UP000183209"/>
    </source>
</evidence>
<gene>
    <name evidence="1" type="ORF">SAMN04487906_1818</name>
</gene>
<dbReference type="EMBL" id="FPAG01000005">
    <property type="protein sequence ID" value="SFS83649.1"/>
    <property type="molecule type" value="Genomic_DNA"/>
</dbReference>
<reference evidence="1 2" key="1">
    <citation type="submission" date="2016-10" db="EMBL/GenBank/DDBJ databases">
        <authorList>
            <person name="de Groot N.N."/>
        </authorList>
    </citation>
    <scope>NUCLEOTIDE SEQUENCE [LARGE SCALE GENOMIC DNA]</scope>
    <source>
        <strain evidence="1 2">CGMCC 1.6114</strain>
    </source>
</reference>
<sequence length="90" mass="10609">MKKYHLEIDLLCTLSAFIGRKYDNIIDHKYEWINEVIIDFLNNECLICIALDSTLFNDQKLHYAIVGKCKEFGLNICEYESWDDCLPSNK</sequence>
<dbReference type="AlphaFoldDB" id="A0A1I6T302"/>
<dbReference type="Proteomes" id="UP000183209">
    <property type="component" value="Unassembled WGS sequence"/>
</dbReference>
<proteinExistence type="predicted"/>
<accession>A0A1I6T302</accession>
<protein>
    <submittedName>
        <fullName evidence="1">Uncharacterized protein</fullName>
    </submittedName>
</protein>